<reference evidence="2 3" key="1">
    <citation type="journal article" date="2002" name="Proc. Natl. Acad. Sci. U.S.A.">
        <title>Genome sequence of Streptococcus mutans UA159, a cariogenic dental pathogen.</title>
        <authorList>
            <person name="Ajdic D."/>
            <person name="McShan W.M."/>
            <person name="McLaughlin R.E."/>
            <person name="Savic G."/>
            <person name="Chang J."/>
            <person name="Carson M.B."/>
            <person name="Primeaux C."/>
            <person name="Tian R."/>
            <person name="Kenton S."/>
            <person name="Jia H."/>
            <person name="Lin S."/>
            <person name="Qian Y."/>
            <person name="Li S."/>
            <person name="Zhu H."/>
            <person name="Najar F."/>
            <person name="Lai H."/>
            <person name="White J."/>
            <person name="Roe B.A."/>
            <person name="Ferretti J.J."/>
        </authorList>
    </citation>
    <scope>NUCLEOTIDE SEQUENCE [LARGE SCALE GENOMIC DNA]</scope>
    <source>
        <strain evidence="3">ATCC 700610 / UA159</strain>
    </source>
</reference>
<dbReference type="HOGENOM" id="CLU_3189638_0_0_9"/>
<feature type="transmembrane region" description="Helical" evidence="1">
    <location>
        <begin position="27"/>
        <end position="45"/>
    </location>
</feature>
<sequence length="46" mass="5286">MERFSGFLLMLVLCALAVISYRSKHIIVSFICFFLFVGLCIYGILH</sequence>
<keyword evidence="1" id="KW-1133">Transmembrane helix</keyword>
<gene>
    <name evidence="2" type="ordered locus">SMU_614</name>
</gene>
<keyword evidence="1" id="KW-0472">Membrane</keyword>
<proteinExistence type="predicted"/>
<accession>Q8DV88</accession>
<dbReference type="PATRIC" id="fig|210007.7.peg.545"/>
<dbReference type="EMBL" id="AE014133">
    <property type="protein sequence ID" value="AAN58351.1"/>
    <property type="molecule type" value="Genomic_DNA"/>
</dbReference>
<name>Q8DV88_STRMU</name>
<dbReference type="DNASU" id="1028056"/>
<evidence type="ECO:0000313" key="2">
    <source>
        <dbReference type="EMBL" id="AAN58351.1"/>
    </source>
</evidence>
<dbReference type="Proteomes" id="UP000002512">
    <property type="component" value="Chromosome"/>
</dbReference>
<organism evidence="2 3">
    <name type="scientific">Streptococcus mutans serotype c (strain ATCC 700610 / UA159)</name>
    <dbReference type="NCBI Taxonomy" id="210007"/>
    <lineage>
        <taxon>Bacteria</taxon>
        <taxon>Bacillati</taxon>
        <taxon>Bacillota</taxon>
        <taxon>Bacilli</taxon>
        <taxon>Lactobacillales</taxon>
        <taxon>Streptococcaceae</taxon>
        <taxon>Streptococcus</taxon>
    </lineage>
</organism>
<evidence type="ECO:0000256" key="1">
    <source>
        <dbReference type="SAM" id="Phobius"/>
    </source>
</evidence>
<evidence type="ECO:0000313" key="3">
    <source>
        <dbReference type="Proteomes" id="UP000002512"/>
    </source>
</evidence>
<keyword evidence="3" id="KW-1185">Reference proteome</keyword>
<keyword evidence="1" id="KW-0812">Transmembrane</keyword>
<dbReference type="KEGG" id="smu:SMU_614"/>
<dbReference type="AlphaFoldDB" id="Q8DV88"/>
<protein>
    <submittedName>
        <fullName evidence="2">Uncharacterized protein</fullName>
    </submittedName>
</protein>